<dbReference type="RefSeq" id="WP_016556234.1">
    <property type="nucleotide sequence ID" value="NZ_AEYE02000027.1"/>
</dbReference>
<evidence type="ECO:0000256" key="14">
    <source>
        <dbReference type="PIRNR" id="PIRNR006337"/>
    </source>
</evidence>
<protein>
    <recommendedName>
        <fullName evidence="5 13">Malto-oligosyltrehalose trehalohydrolase</fullName>
        <shortName evidence="14">MTHase</shortName>
        <ecNumber evidence="4 13">3.2.1.141</ecNumber>
    </recommendedName>
    <alternativeName>
        <fullName evidence="11 14">4-alpha-D-((1-&gt;4)-alpha-D-glucano)trehalose trehalohydrolase</fullName>
    </alternativeName>
    <alternativeName>
        <fullName evidence="10 14">Maltooligosyl trehalose trehalohydrolase</fullName>
    </alternativeName>
</protein>
<dbReference type="InterPro" id="IPR006047">
    <property type="entry name" value="GH13_cat_dom"/>
</dbReference>
<evidence type="ECO:0000256" key="13">
    <source>
        <dbReference type="NCBIfam" id="TIGR02402"/>
    </source>
</evidence>
<keyword evidence="7 14" id="KW-0378">Hydrolase</keyword>
<dbReference type="InterPro" id="IPR013783">
    <property type="entry name" value="Ig-like_fold"/>
</dbReference>
<sequence length="649" mass="73144">MQSKLTSGARGSSKRRYPIGAEIVNGVTSFRIWAPNHPTASIVLGSGMEYPMYREEEGYFSLEVDALETGTLYQIRLGDEPECLPDPASRFQPEGPSGPSMLVDSSSYQWQATDWLGVSPNGQVLYEMHIGTFTPEGTYAAAAGKLPLLKDLGITCLELMPLNEFLGEFGWGYDGVLPYAPTRLYGHPDELRSFIDSAHQSGIGVILDVVYNHFGVGEKFSAFSTDYFTDRYFNEWGSSVNFDGENCQGVREFISKNAAYWIDEYHLDGLRLDATQALFDASTEHVVTLISREARAAGGRRSIYLLAENEPQDAGLLRAIEEEGMGLNAAWNDDFHHSAMVAATGKMEAYYHDHRGHAQEFISAAKYGYLFQGQRYDWQNAPRGTPGFHLHPECFVHFLQNHDQIANSARGLRVNQLTSPARLRALTALLLLGPQTPMLFQGQEFGATTPFYYFADSRGEMIDQVRRGRIEFLKQFPSLKDPDFENNMPLPSDRLTFERSKLKWDEYVANEHLVALHRDLLVLRRNHIFGGQKGRRAVDGSILDRSALLLRFFADNPEEQRLLLVNLGHDLSIHSRPDPLLAPPRDCQWNVEWSSEDMNYGGSGRRPMDLQHRWGLPADCAVVLAPRRQARNKTPPPEDLDRWQEAISS</sequence>
<dbReference type="PIRSF" id="PIRSF006337">
    <property type="entry name" value="Trehalose_TreZ"/>
    <property type="match status" value="1"/>
</dbReference>
<name>S3HDP9_9HYPH</name>
<evidence type="ECO:0000259" key="18">
    <source>
        <dbReference type="SMART" id="SM00642"/>
    </source>
</evidence>
<dbReference type="InterPro" id="IPR014756">
    <property type="entry name" value="Ig_E-set"/>
</dbReference>
<dbReference type="GO" id="GO:0005737">
    <property type="term" value="C:cytoplasm"/>
    <property type="evidence" value="ECO:0007669"/>
    <property type="project" value="UniProtKB-SubCell"/>
</dbReference>
<dbReference type="HOGENOM" id="CLU_020726_0_0_5"/>
<proteinExistence type="inferred from homology"/>
<dbReference type="SUPFAM" id="SSF81296">
    <property type="entry name" value="E set domains"/>
    <property type="match status" value="1"/>
</dbReference>
<feature type="active site" description="Nucleophile" evidence="15">
    <location>
        <position position="273"/>
    </location>
</feature>
<evidence type="ECO:0000256" key="3">
    <source>
        <dbReference type="ARBA" id="ARBA00008061"/>
    </source>
</evidence>
<comment type="subcellular location">
    <subcellularLocation>
        <location evidence="1 15">Cytoplasm</location>
    </subcellularLocation>
</comment>
<dbReference type="InterPro" id="IPR044901">
    <property type="entry name" value="Trehalose_TreZ_E-set_sf"/>
</dbReference>
<dbReference type="Gene3D" id="3.20.20.80">
    <property type="entry name" value="Glycosidases"/>
    <property type="match status" value="1"/>
</dbReference>
<dbReference type="Proteomes" id="UP000014411">
    <property type="component" value="Unassembled WGS sequence"/>
</dbReference>
<evidence type="ECO:0000256" key="1">
    <source>
        <dbReference type="ARBA" id="ARBA00004496"/>
    </source>
</evidence>
<dbReference type="InterPro" id="IPR012768">
    <property type="entry name" value="Trehalose_TreZ"/>
</dbReference>
<dbReference type="UniPathway" id="UPA00299"/>
<dbReference type="NCBIfam" id="TIGR02402">
    <property type="entry name" value="trehalose_TreZ"/>
    <property type="match status" value="1"/>
</dbReference>
<dbReference type="eggNOG" id="COG0296">
    <property type="taxonomic scope" value="Bacteria"/>
</dbReference>
<evidence type="ECO:0000256" key="17">
    <source>
        <dbReference type="SAM" id="MobiDB-lite"/>
    </source>
</evidence>
<feature type="site" description="Transition state stabilizer" evidence="16">
    <location>
        <position position="403"/>
    </location>
</feature>
<keyword evidence="8" id="KW-0119">Carbohydrate metabolism</keyword>
<dbReference type="SMART" id="SM00642">
    <property type="entry name" value="Aamy"/>
    <property type="match status" value="1"/>
</dbReference>
<dbReference type="Gene3D" id="2.60.40.10">
    <property type="entry name" value="Immunoglobulins"/>
    <property type="match status" value="1"/>
</dbReference>
<organism evidence="19 20">
    <name type="scientific">Rhizobium grahamii CCGE 502</name>
    <dbReference type="NCBI Taxonomy" id="990285"/>
    <lineage>
        <taxon>Bacteria</taxon>
        <taxon>Pseudomonadati</taxon>
        <taxon>Pseudomonadota</taxon>
        <taxon>Alphaproteobacteria</taxon>
        <taxon>Hyphomicrobiales</taxon>
        <taxon>Rhizobiaceae</taxon>
        <taxon>Rhizobium/Agrobacterium group</taxon>
        <taxon>Rhizobium</taxon>
    </lineage>
</organism>
<dbReference type="CDD" id="cd11325">
    <property type="entry name" value="AmyAc_GTHase"/>
    <property type="match status" value="1"/>
</dbReference>
<accession>S3HDP9</accession>
<dbReference type="EMBL" id="AEYE02000027">
    <property type="protein sequence ID" value="EPE96175.1"/>
    <property type="molecule type" value="Genomic_DNA"/>
</dbReference>
<evidence type="ECO:0000313" key="19">
    <source>
        <dbReference type="EMBL" id="EPE96175.1"/>
    </source>
</evidence>
<keyword evidence="9 14" id="KW-0326">Glycosidase</keyword>
<dbReference type="AlphaFoldDB" id="S3HDP9"/>
<evidence type="ECO:0000256" key="7">
    <source>
        <dbReference type="ARBA" id="ARBA00022801"/>
    </source>
</evidence>
<feature type="compositionally biased region" description="Basic and acidic residues" evidence="17">
    <location>
        <begin position="639"/>
        <end position="649"/>
    </location>
</feature>
<evidence type="ECO:0000256" key="10">
    <source>
        <dbReference type="ARBA" id="ARBA00032057"/>
    </source>
</evidence>
<keyword evidence="20" id="KW-1185">Reference proteome</keyword>
<comment type="catalytic activity">
    <reaction evidence="12 14">
        <text>hydrolysis of (1-&gt;4)-alpha-D-glucosidic linkage in 4-alpha-D-[(1-&gt;4)-alpha-D-glucanosyl]n trehalose to yield trehalose and (1-&gt;4)-alpha-D-glucan.</text>
        <dbReference type="EC" id="3.2.1.141"/>
    </reaction>
</comment>
<dbReference type="GO" id="GO:0005992">
    <property type="term" value="P:trehalose biosynthetic process"/>
    <property type="evidence" value="ECO:0007669"/>
    <property type="project" value="UniProtKB-UniRule"/>
</dbReference>
<comment type="similarity">
    <text evidence="3 14">Belongs to the glycosyl hydrolase 13 family.</text>
</comment>
<dbReference type="Gene3D" id="1.10.10.760">
    <property type="entry name" value="E-set domains of sugar-utilizing enzymes"/>
    <property type="match status" value="1"/>
</dbReference>
<evidence type="ECO:0000256" key="5">
    <source>
        <dbReference type="ARBA" id="ARBA00015938"/>
    </source>
</evidence>
<dbReference type="STRING" id="990285.RGCCGE502_21380"/>
<dbReference type="SUPFAM" id="SSF51445">
    <property type="entry name" value="(Trans)glycosidases"/>
    <property type="match status" value="1"/>
</dbReference>
<evidence type="ECO:0000256" key="11">
    <source>
        <dbReference type="ARBA" id="ARBA00033284"/>
    </source>
</evidence>
<evidence type="ECO:0000256" key="15">
    <source>
        <dbReference type="PIRSR" id="PIRSR006337-1"/>
    </source>
</evidence>
<evidence type="ECO:0000256" key="12">
    <source>
        <dbReference type="ARBA" id="ARBA00034013"/>
    </source>
</evidence>
<comment type="caution">
    <text evidence="19">The sequence shown here is derived from an EMBL/GenBank/DDBJ whole genome shotgun (WGS) entry which is preliminary data.</text>
</comment>
<evidence type="ECO:0000256" key="8">
    <source>
        <dbReference type="ARBA" id="ARBA00023277"/>
    </source>
</evidence>
<dbReference type="EC" id="3.2.1.141" evidence="4 13"/>
<gene>
    <name evidence="19" type="ORF">RGCCGE502_21380</name>
</gene>
<evidence type="ECO:0000256" key="2">
    <source>
        <dbReference type="ARBA" id="ARBA00005199"/>
    </source>
</evidence>
<dbReference type="Pfam" id="PF00128">
    <property type="entry name" value="Alpha-amylase"/>
    <property type="match status" value="1"/>
</dbReference>
<feature type="active site" description="Proton donor" evidence="15">
    <location>
        <position position="308"/>
    </location>
</feature>
<feature type="region of interest" description="Disordered" evidence="17">
    <location>
        <begin position="627"/>
        <end position="649"/>
    </location>
</feature>
<evidence type="ECO:0000256" key="9">
    <source>
        <dbReference type="ARBA" id="ARBA00023295"/>
    </source>
</evidence>
<evidence type="ECO:0000256" key="4">
    <source>
        <dbReference type="ARBA" id="ARBA00012268"/>
    </source>
</evidence>
<keyword evidence="6" id="KW-0963">Cytoplasm</keyword>
<evidence type="ECO:0000313" key="20">
    <source>
        <dbReference type="Proteomes" id="UP000014411"/>
    </source>
</evidence>
<reference evidence="19 20" key="1">
    <citation type="journal article" date="2012" name="J. Bacteriol.">
        <title>Genome sequence of Rhizobium grahamii CCGE502, a broad-host-range symbiont with low nodulation competitiveness in Phaseolus vulgaris.</title>
        <authorList>
            <person name="Althabegoiti M.J."/>
            <person name="Lozano L."/>
            <person name="Torres-Tejerizo G."/>
            <person name="Ormeno-Orrillo E."/>
            <person name="Rogel M.A."/>
            <person name="Gonzalez V."/>
            <person name="Martinez-Romero E."/>
        </authorList>
    </citation>
    <scope>NUCLEOTIDE SEQUENCE [LARGE SCALE GENOMIC DNA]</scope>
    <source>
        <strain evidence="19 20">CCGE 502</strain>
    </source>
</reference>
<dbReference type="PANTHER" id="PTHR43651">
    <property type="entry name" value="1,4-ALPHA-GLUCAN-BRANCHING ENZYME"/>
    <property type="match status" value="1"/>
</dbReference>
<dbReference type="InterPro" id="IPR017853">
    <property type="entry name" value="GH"/>
</dbReference>
<evidence type="ECO:0000256" key="6">
    <source>
        <dbReference type="ARBA" id="ARBA00022490"/>
    </source>
</evidence>
<dbReference type="CDD" id="cd02853">
    <property type="entry name" value="E_set_MTHase_like_N"/>
    <property type="match status" value="1"/>
</dbReference>
<comment type="pathway">
    <text evidence="2 14">Glycan biosynthesis; trehalose biosynthesis.</text>
</comment>
<dbReference type="PANTHER" id="PTHR43651:SF11">
    <property type="entry name" value="MALTO-OLIGOSYLTREHALOSE TREHALOHYDROLASE"/>
    <property type="match status" value="1"/>
</dbReference>
<evidence type="ECO:0000256" key="16">
    <source>
        <dbReference type="PIRSR" id="PIRSR006337-3"/>
    </source>
</evidence>
<feature type="domain" description="Glycosyl hydrolase family 13 catalytic" evidence="18">
    <location>
        <begin position="123"/>
        <end position="473"/>
    </location>
</feature>
<dbReference type="GO" id="GO:0033942">
    <property type="term" value="F:4-alpha-D-(1-&gt;4)-alpha-D-glucanotrehalose trehalohydrolase activity"/>
    <property type="evidence" value="ECO:0007669"/>
    <property type="project" value="UniProtKB-EC"/>
</dbReference>